<name>A0A8J5MQ24_HOMAM</name>
<sequence>MYWVLVTPERRKDKRLVHVNLLKEYHSRKSEIVNLVVPRKTTENEKPRVGIQCLLQEFEVIFADVPQPSPIVTHDVELIEDASPVK</sequence>
<gene>
    <name evidence="1" type="ORF">Hamer_G004227</name>
</gene>
<organism evidence="1 2">
    <name type="scientific">Homarus americanus</name>
    <name type="common">American lobster</name>
    <dbReference type="NCBI Taxonomy" id="6706"/>
    <lineage>
        <taxon>Eukaryota</taxon>
        <taxon>Metazoa</taxon>
        <taxon>Ecdysozoa</taxon>
        <taxon>Arthropoda</taxon>
        <taxon>Crustacea</taxon>
        <taxon>Multicrustacea</taxon>
        <taxon>Malacostraca</taxon>
        <taxon>Eumalacostraca</taxon>
        <taxon>Eucarida</taxon>
        <taxon>Decapoda</taxon>
        <taxon>Pleocyemata</taxon>
        <taxon>Astacidea</taxon>
        <taxon>Nephropoidea</taxon>
        <taxon>Nephropidae</taxon>
        <taxon>Homarus</taxon>
    </lineage>
</organism>
<accession>A0A8J5MQ24</accession>
<evidence type="ECO:0000313" key="2">
    <source>
        <dbReference type="Proteomes" id="UP000747542"/>
    </source>
</evidence>
<proteinExistence type="predicted"/>
<dbReference type="EMBL" id="JAHLQT010033114">
    <property type="protein sequence ID" value="KAG7159576.1"/>
    <property type="molecule type" value="Genomic_DNA"/>
</dbReference>
<dbReference type="Proteomes" id="UP000747542">
    <property type="component" value="Unassembled WGS sequence"/>
</dbReference>
<keyword evidence="2" id="KW-1185">Reference proteome</keyword>
<comment type="caution">
    <text evidence="1">The sequence shown here is derived from an EMBL/GenBank/DDBJ whole genome shotgun (WGS) entry which is preliminary data.</text>
</comment>
<evidence type="ECO:0000313" key="1">
    <source>
        <dbReference type="EMBL" id="KAG7159576.1"/>
    </source>
</evidence>
<reference evidence="1" key="1">
    <citation type="journal article" date="2021" name="Sci. Adv.">
        <title>The American lobster genome reveals insights on longevity, neural, and immune adaptations.</title>
        <authorList>
            <person name="Polinski J.M."/>
            <person name="Zimin A.V."/>
            <person name="Clark K.F."/>
            <person name="Kohn A.B."/>
            <person name="Sadowski N."/>
            <person name="Timp W."/>
            <person name="Ptitsyn A."/>
            <person name="Khanna P."/>
            <person name="Romanova D.Y."/>
            <person name="Williams P."/>
            <person name="Greenwood S.J."/>
            <person name="Moroz L.L."/>
            <person name="Walt D.R."/>
            <person name="Bodnar A.G."/>
        </authorList>
    </citation>
    <scope>NUCLEOTIDE SEQUENCE</scope>
    <source>
        <strain evidence="1">GMGI-L3</strain>
    </source>
</reference>
<dbReference type="AlphaFoldDB" id="A0A8J5MQ24"/>
<protein>
    <submittedName>
        <fullName evidence="1">Uncharacterized protein</fullName>
    </submittedName>
</protein>